<keyword evidence="4 6" id="KW-1133">Transmembrane helix</keyword>
<evidence type="ECO:0000313" key="10">
    <source>
        <dbReference type="Proteomes" id="UP000272025"/>
    </source>
</evidence>
<organism evidence="9 10">
    <name type="scientific">Sodiomyces alkalinus (strain CBS 110278 / VKM F-3762 / F11)</name>
    <name type="common">Alkaliphilic filamentous fungus</name>
    <dbReference type="NCBI Taxonomy" id="1314773"/>
    <lineage>
        <taxon>Eukaryota</taxon>
        <taxon>Fungi</taxon>
        <taxon>Dikarya</taxon>
        <taxon>Ascomycota</taxon>
        <taxon>Pezizomycotina</taxon>
        <taxon>Sordariomycetes</taxon>
        <taxon>Hypocreomycetidae</taxon>
        <taxon>Glomerellales</taxon>
        <taxon>Plectosphaerellaceae</taxon>
        <taxon>Sodiomyces</taxon>
    </lineage>
</organism>
<dbReference type="FunFam" id="3.30.70.1350:FF:000003">
    <property type="entry name" value="Cation diffusion facilitator 1"/>
    <property type="match status" value="1"/>
</dbReference>
<proteinExistence type="predicted"/>
<dbReference type="GO" id="GO:0098771">
    <property type="term" value="P:inorganic ion homeostasis"/>
    <property type="evidence" value="ECO:0007669"/>
    <property type="project" value="UniProtKB-ARBA"/>
</dbReference>
<sequence length="428" mass="47493">MVSSSPAKYESNPEAGVVQVSTGAMMAAAYLSVEAETVTGIDPESRSRYSSELNDPYGLGGHIKSESDIGQMSRFPPNTARKRIHTLTSPMTARREREIQAFYRSQNDRIRSLLKSVDDHQRDARSAHGATALRYQLAVKGSLAANCVLAALQLYAAISSSSLSLFTTMADSVFDPLSGLVLMLSHRAVSRVDPLRYPSGRSRISTVGNITFSFIMFSVSLVLVVMSARQLAEGSDSETNAFHVPSVIAVAVAFTTKLALFFYCWTLKGLYSQVEILWRDHRNDLPVNAFGILTYAGGSNIRWWIDPMGAIILSVLIASLWLRTAYDEFQLLVGVTAEPEFLQLITYIAATHSPHIQQIDTVRAYHSGPRFIVEIDVVMDRNERLEIAHDVAEALQIKVEKLPGVERAYVHIDYETSHKPEHDLKKEL</sequence>
<dbReference type="InterPro" id="IPR036837">
    <property type="entry name" value="Cation_efflux_CTD_sf"/>
</dbReference>
<dbReference type="Gene3D" id="1.20.1510.10">
    <property type="entry name" value="Cation efflux protein transmembrane domain"/>
    <property type="match status" value="1"/>
</dbReference>
<evidence type="ECO:0000256" key="3">
    <source>
        <dbReference type="ARBA" id="ARBA00022692"/>
    </source>
</evidence>
<dbReference type="PANTHER" id="PTHR43840">
    <property type="entry name" value="MITOCHONDRIAL METAL TRANSPORTER 1-RELATED"/>
    <property type="match status" value="1"/>
</dbReference>
<keyword evidence="3 6" id="KW-0812">Transmembrane</keyword>
<keyword evidence="2" id="KW-0813">Transport</keyword>
<dbReference type="InterPro" id="IPR027469">
    <property type="entry name" value="Cation_efflux_TMD_sf"/>
</dbReference>
<dbReference type="SUPFAM" id="SSF160240">
    <property type="entry name" value="Cation efflux protein cytoplasmic domain-like"/>
    <property type="match status" value="1"/>
</dbReference>
<reference evidence="9 10" key="1">
    <citation type="journal article" date="2018" name="Mol. Ecol.">
        <title>The obligate alkalophilic soda-lake fungus Sodiomyces alkalinus has shifted to a protein diet.</title>
        <authorList>
            <person name="Grum-Grzhimaylo A.A."/>
            <person name="Falkoski D.L."/>
            <person name="van den Heuvel J."/>
            <person name="Valero-Jimenez C.A."/>
            <person name="Min B."/>
            <person name="Choi I.G."/>
            <person name="Lipzen A."/>
            <person name="Daum C.G."/>
            <person name="Aanen D.K."/>
            <person name="Tsang A."/>
            <person name="Henrissat B."/>
            <person name="Bilanenko E.N."/>
            <person name="de Vries R.P."/>
            <person name="van Kan J.A.L."/>
            <person name="Grigoriev I.V."/>
            <person name="Debets A.J.M."/>
        </authorList>
    </citation>
    <scope>NUCLEOTIDE SEQUENCE [LARGE SCALE GENOMIC DNA]</scope>
    <source>
        <strain evidence="9 10">F11</strain>
    </source>
</reference>
<feature type="domain" description="Cation efflux protein transmembrane" evidence="7">
    <location>
        <begin position="142"/>
        <end position="333"/>
    </location>
</feature>
<evidence type="ECO:0000256" key="6">
    <source>
        <dbReference type="SAM" id="Phobius"/>
    </source>
</evidence>
<evidence type="ECO:0000259" key="8">
    <source>
        <dbReference type="Pfam" id="PF16916"/>
    </source>
</evidence>
<dbReference type="Pfam" id="PF16916">
    <property type="entry name" value="ZT_dimer"/>
    <property type="match status" value="1"/>
</dbReference>
<dbReference type="OrthoDB" id="78296at2759"/>
<dbReference type="SUPFAM" id="SSF161111">
    <property type="entry name" value="Cation efflux protein transmembrane domain-like"/>
    <property type="match status" value="1"/>
</dbReference>
<dbReference type="STRING" id="1314773.A0A3N2Q3D1"/>
<dbReference type="GeneID" id="39581893"/>
<dbReference type="EMBL" id="ML119052">
    <property type="protein sequence ID" value="ROT41281.1"/>
    <property type="molecule type" value="Genomic_DNA"/>
</dbReference>
<dbReference type="InterPro" id="IPR058533">
    <property type="entry name" value="Cation_efflux_TM"/>
</dbReference>
<dbReference type="Proteomes" id="UP000272025">
    <property type="component" value="Unassembled WGS sequence"/>
</dbReference>
<accession>A0A3N2Q3D1</accession>
<dbReference type="Gene3D" id="3.30.70.1350">
    <property type="entry name" value="Cation efflux protein, cytoplasmic domain"/>
    <property type="match status" value="1"/>
</dbReference>
<evidence type="ECO:0000256" key="1">
    <source>
        <dbReference type="ARBA" id="ARBA00004141"/>
    </source>
</evidence>
<comment type="subcellular location">
    <subcellularLocation>
        <location evidence="1">Membrane</location>
        <topology evidence="1">Multi-pass membrane protein</topology>
    </subcellularLocation>
</comment>
<dbReference type="InterPro" id="IPR002524">
    <property type="entry name" value="Cation_efflux"/>
</dbReference>
<feature type="transmembrane region" description="Helical" evidence="6">
    <location>
        <begin position="303"/>
        <end position="322"/>
    </location>
</feature>
<evidence type="ECO:0000256" key="2">
    <source>
        <dbReference type="ARBA" id="ARBA00022448"/>
    </source>
</evidence>
<evidence type="ECO:0000256" key="4">
    <source>
        <dbReference type="ARBA" id="ARBA00022989"/>
    </source>
</evidence>
<dbReference type="RefSeq" id="XP_028469087.1">
    <property type="nucleotide sequence ID" value="XM_028613415.1"/>
</dbReference>
<evidence type="ECO:0000259" key="7">
    <source>
        <dbReference type="Pfam" id="PF01545"/>
    </source>
</evidence>
<dbReference type="FunFam" id="1.20.1510.10:FF:000005">
    <property type="entry name" value="Putative Cation diffusion facilitator 1"/>
    <property type="match status" value="1"/>
</dbReference>
<feature type="transmembrane region" description="Helical" evidence="6">
    <location>
        <begin position="246"/>
        <end position="265"/>
    </location>
</feature>
<dbReference type="InterPro" id="IPR027470">
    <property type="entry name" value="Cation_efflux_CTD"/>
</dbReference>
<evidence type="ECO:0000256" key="5">
    <source>
        <dbReference type="ARBA" id="ARBA00023136"/>
    </source>
</evidence>
<gene>
    <name evidence="9" type="ORF">SODALDRAFT_349312</name>
</gene>
<dbReference type="InterPro" id="IPR050291">
    <property type="entry name" value="CDF_Transporter"/>
</dbReference>
<feature type="domain" description="Cation efflux protein cytoplasmic" evidence="8">
    <location>
        <begin position="339"/>
        <end position="413"/>
    </location>
</feature>
<dbReference type="NCBIfam" id="TIGR01297">
    <property type="entry name" value="CDF"/>
    <property type="match status" value="1"/>
</dbReference>
<feature type="transmembrane region" description="Helical" evidence="6">
    <location>
        <begin position="206"/>
        <end position="226"/>
    </location>
</feature>
<keyword evidence="10" id="KW-1185">Reference proteome</keyword>
<dbReference type="Pfam" id="PF01545">
    <property type="entry name" value="Cation_efflux"/>
    <property type="match status" value="1"/>
</dbReference>
<evidence type="ECO:0000313" key="9">
    <source>
        <dbReference type="EMBL" id="ROT41281.1"/>
    </source>
</evidence>
<dbReference type="GO" id="GO:0030003">
    <property type="term" value="P:intracellular monoatomic cation homeostasis"/>
    <property type="evidence" value="ECO:0007669"/>
    <property type="project" value="UniProtKB-ARBA"/>
</dbReference>
<dbReference type="GO" id="GO:0016020">
    <property type="term" value="C:membrane"/>
    <property type="evidence" value="ECO:0007669"/>
    <property type="project" value="UniProtKB-SubCell"/>
</dbReference>
<name>A0A3N2Q3D1_SODAK</name>
<dbReference type="AlphaFoldDB" id="A0A3N2Q3D1"/>
<protein>
    <submittedName>
        <fullName evidence="9">Cation diffusion facilitator 1</fullName>
    </submittedName>
</protein>
<keyword evidence="5 6" id="KW-0472">Membrane</keyword>
<dbReference type="PANTHER" id="PTHR43840:SF12">
    <property type="entry name" value="CATION DIFFUSION FACILITATOR 1 (AFU_ORTHOLOGUE AFUA_1G14440)"/>
    <property type="match status" value="1"/>
</dbReference>
<dbReference type="GO" id="GO:0008324">
    <property type="term" value="F:monoatomic cation transmembrane transporter activity"/>
    <property type="evidence" value="ECO:0007669"/>
    <property type="project" value="InterPro"/>
</dbReference>